<dbReference type="InterPro" id="IPR001680">
    <property type="entry name" value="WD40_rpt"/>
</dbReference>
<dbReference type="SMART" id="SM00320">
    <property type="entry name" value="WD40"/>
    <property type="match status" value="5"/>
</dbReference>
<name>A0A420RQ27_GIBIN</name>
<dbReference type="PANTHER" id="PTHR14221:SF0">
    <property type="entry name" value="WD REPEAT-CONTAINING PROTEIN 44"/>
    <property type="match status" value="1"/>
</dbReference>
<dbReference type="AlphaFoldDB" id="A0A420RQ27"/>
<evidence type="ECO:0000256" key="2">
    <source>
        <dbReference type="ARBA" id="ARBA00022737"/>
    </source>
</evidence>
<accession>A0A420RQ27</accession>
<sequence>MPNISAGSPKEQRHGPSLFSHFGVRSGWKKVDDTPEFASVIGAGGGHIPPCEKPPRYSRVRAHHTRNRDFNHLFLAQELVAGKQRNQEAQCHAPLTAVGNKLLRGGDPPIWAAEFSLDGQYLAVAGKSRFLTVFKVISTKEERKAQEEAEAHNGSIAERLSVPVFQSLPFREFHGHAGDVLALSWSKNNFLLSTAIDKTVRLWHPSRLDCLCLLAHDDVVTSVAFHPRDDRFFLAGSLDSQLRLWSIPDRKVVHSALAGESITAVAFTPDGKFAICGLLNGICTFFDTVGLGVKYQIYARSSRAKSTKSCKVTGIQTLGIPGDLGSQQVKVLITSNDSRVRVYDLNNKLPQAKFKGLKNQSSQIHAHFSDDGKYIICGSEDRNAYIWPLDSQGDEIKDELPYEFFDAHPEVVTNALMAPAATRQLLSASGDPIYDLCNPPPVGLQNLEECTAGLGVLHDSTHSDAPLGARRPESSAYIDRCKHSNGHIIVTTDRAGTIQVFRQDCAYNNQQHGY</sequence>
<dbReference type="InterPro" id="IPR036322">
    <property type="entry name" value="WD40_repeat_dom_sf"/>
</dbReference>
<dbReference type="InterPro" id="IPR040324">
    <property type="entry name" value="WDR44/Dgr2"/>
</dbReference>
<organism evidence="4 5">
    <name type="scientific">Gibberella intermedia</name>
    <name type="common">Bulb rot disease fungus</name>
    <name type="synonym">Fusarium proliferatum</name>
    <dbReference type="NCBI Taxonomy" id="948311"/>
    <lineage>
        <taxon>Eukaryota</taxon>
        <taxon>Fungi</taxon>
        <taxon>Dikarya</taxon>
        <taxon>Ascomycota</taxon>
        <taxon>Pezizomycotina</taxon>
        <taxon>Sordariomycetes</taxon>
        <taxon>Hypocreomycetidae</taxon>
        <taxon>Hypocreales</taxon>
        <taxon>Nectriaceae</taxon>
        <taxon>Fusarium</taxon>
        <taxon>Fusarium fujikuroi species complex</taxon>
    </lineage>
</organism>
<feature type="repeat" description="WD" evidence="3">
    <location>
        <begin position="173"/>
        <end position="203"/>
    </location>
</feature>
<keyword evidence="2" id="KW-0677">Repeat</keyword>
<dbReference type="PANTHER" id="PTHR14221">
    <property type="entry name" value="WD REPEAT DOMAIN 44"/>
    <property type="match status" value="1"/>
</dbReference>
<dbReference type="InterPro" id="IPR015943">
    <property type="entry name" value="WD40/YVTN_repeat-like_dom_sf"/>
</dbReference>
<comment type="caution">
    <text evidence="4">The sequence shown here is derived from an EMBL/GenBank/DDBJ whole genome shotgun (WGS) entry which is preliminary data.</text>
</comment>
<protein>
    <submittedName>
        <fullName evidence="4">Uncharacterized protein</fullName>
    </submittedName>
</protein>
<gene>
    <name evidence="4" type="ORF">BFJ72_g15194</name>
</gene>
<feature type="repeat" description="WD" evidence="3">
    <location>
        <begin position="213"/>
        <end position="255"/>
    </location>
</feature>
<dbReference type="Proteomes" id="UP000283569">
    <property type="component" value="Unassembled WGS sequence"/>
</dbReference>
<evidence type="ECO:0000313" key="4">
    <source>
        <dbReference type="EMBL" id="RKL19045.1"/>
    </source>
</evidence>
<evidence type="ECO:0000256" key="1">
    <source>
        <dbReference type="ARBA" id="ARBA00022574"/>
    </source>
</evidence>
<dbReference type="SUPFAM" id="SSF50978">
    <property type="entry name" value="WD40 repeat-like"/>
    <property type="match status" value="1"/>
</dbReference>
<keyword evidence="1 3" id="KW-0853">WD repeat</keyword>
<evidence type="ECO:0000313" key="5">
    <source>
        <dbReference type="Proteomes" id="UP000283569"/>
    </source>
</evidence>
<dbReference type="EMBL" id="MRDB01000204">
    <property type="protein sequence ID" value="RKL19045.1"/>
    <property type="molecule type" value="Genomic_DNA"/>
</dbReference>
<reference evidence="4 5" key="1">
    <citation type="journal article" date="2018" name="Sci. Rep.">
        <title>Characterisation of pathogen-specific regions and novel effector candidates in Fusarium oxysporum f. sp. cepae.</title>
        <authorList>
            <person name="Armitage A.D."/>
            <person name="Taylor A."/>
            <person name="Sobczyk M.K."/>
            <person name="Baxter L."/>
            <person name="Greenfield B.P."/>
            <person name="Bates H.J."/>
            <person name="Wilson F."/>
            <person name="Jackson A.C."/>
            <person name="Ott S."/>
            <person name="Harrison R.J."/>
            <person name="Clarkson J.P."/>
        </authorList>
    </citation>
    <scope>NUCLEOTIDE SEQUENCE [LARGE SCALE GENOMIC DNA]</scope>
    <source>
        <strain evidence="4 5">Fp_A8</strain>
    </source>
</reference>
<dbReference type="Pfam" id="PF00400">
    <property type="entry name" value="WD40"/>
    <property type="match status" value="3"/>
</dbReference>
<dbReference type="PROSITE" id="PS50082">
    <property type="entry name" value="WD_REPEATS_2"/>
    <property type="match status" value="2"/>
</dbReference>
<dbReference type="PROSITE" id="PS50294">
    <property type="entry name" value="WD_REPEATS_REGION"/>
    <property type="match status" value="2"/>
</dbReference>
<proteinExistence type="predicted"/>
<evidence type="ECO:0000256" key="3">
    <source>
        <dbReference type="PROSITE-ProRule" id="PRU00221"/>
    </source>
</evidence>
<dbReference type="Gene3D" id="2.130.10.10">
    <property type="entry name" value="YVTN repeat-like/Quinoprotein amine dehydrogenase"/>
    <property type="match status" value="1"/>
</dbReference>